<keyword evidence="2" id="KW-1185">Reference proteome</keyword>
<proteinExistence type="predicted"/>
<gene>
    <name evidence="1" type="ORF">HHI36_001496</name>
</gene>
<evidence type="ECO:0000313" key="2">
    <source>
        <dbReference type="Proteomes" id="UP001516400"/>
    </source>
</evidence>
<dbReference type="Proteomes" id="UP001516400">
    <property type="component" value="Unassembled WGS sequence"/>
</dbReference>
<sequence>MICRPIIEYGNILLLNCRNPALNRMRTAETTALKGLPRSDTHPNTLLYKNTVIKPIQPYQDLFGKDQKTTTAILHPSTGTTQQTKISREDIMGNYLQQLTDYT</sequence>
<dbReference type="EMBL" id="JABFTP020000185">
    <property type="protein sequence ID" value="KAL3287010.1"/>
    <property type="molecule type" value="Genomic_DNA"/>
</dbReference>
<dbReference type="AlphaFoldDB" id="A0ABD2P7Z1"/>
<comment type="caution">
    <text evidence="1">The sequence shown here is derived from an EMBL/GenBank/DDBJ whole genome shotgun (WGS) entry which is preliminary data.</text>
</comment>
<protein>
    <submittedName>
        <fullName evidence="1">Uncharacterized protein</fullName>
    </submittedName>
</protein>
<evidence type="ECO:0000313" key="1">
    <source>
        <dbReference type="EMBL" id="KAL3287010.1"/>
    </source>
</evidence>
<reference evidence="1 2" key="1">
    <citation type="journal article" date="2021" name="BMC Biol.">
        <title>Horizontally acquired antibacterial genes associated with adaptive radiation of ladybird beetles.</title>
        <authorList>
            <person name="Li H.S."/>
            <person name="Tang X.F."/>
            <person name="Huang Y.H."/>
            <person name="Xu Z.Y."/>
            <person name="Chen M.L."/>
            <person name="Du X.Y."/>
            <person name="Qiu B.Y."/>
            <person name="Chen P.T."/>
            <person name="Zhang W."/>
            <person name="Slipinski A."/>
            <person name="Escalona H.E."/>
            <person name="Waterhouse R.M."/>
            <person name="Zwick A."/>
            <person name="Pang H."/>
        </authorList>
    </citation>
    <scope>NUCLEOTIDE SEQUENCE [LARGE SCALE GENOMIC DNA]</scope>
    <source>
        <strain evidence="1">SYSU2018</strain>
    </source>
</reference>
<accession>A0ABD2P7Z1</accession>
<organism evidence="1 2">
    <name type="scientific">Cryptolaemus montrouzieri</name>
    <dbReference type="NCBI Taxonomy" id="559131"/>
    <lineage>
        <taxon>Eukaryota</taxon>
        <taxon>Metazoa</taxon>
        <taxon>Ecdysozoa</taxon>
        <taxon>Arthropoda</taxon>
        <taxon>Hexapoda</taxon>
        <taxon>Insecta</taxon>
        <taxon>Pterygota</taxon>
        <taxon>Neoptera</taxon>
        <taxon>Endopterygota</taxon>
        <taxon>Coleoptera</taxon>
        <taxon>Polyphaga</taxon>
        <taxon>Cucujiformia</taxon>
        <taxon>Coccinelloidea</taxon>
        <taxon>Coccinellidae</taxon>
        <taxon>Scymninae</taxon>
        <taxon>Scymnini</taxon>
        <taxon>Cryptolaemus</taxon>
    </lineage>
</organism>
<name>A0ABD2P7Z1_9CUCU</name>